<dbReference type="SUPFAM" id="SSF161084">
    <property type="entry name" value="MAPEG domain-like"/>
    <property type="match status" value="1"/>
</dbReference>
<evidence type="ECO:0000256" key="1">
    <source>
        <dbReference type="ARBA" id="ARBA00004141"/>
    </source>
</evidence>
<evidence type="ECO:0000256" key="2">
    <source>
        <dbReference type="ARBA" id="ARBA00022692"/>
    </source>
</evidence>
<sequence length="131" mass="14155">MHPLIALVTLLTIVLMIACTILVGRARGKYKIQAPATTGHEGFERAFRVQMNTQEGAIMFLPTLWLAAYFGNPEWAALAGAVWLAGRIWYAAAYAVPGRNRGPGFAISLLALAVLLVMASWGLTWTLLLAG</sequence>
<evidence type="ECO:0000256" key="5">
    <source>
        <dbReference type="SAM" id="Phobius"/>
    </source>
</evidence>
<keyword evidence="4 5" id="KW-0472">Membrane</keyword>
<dbReference type="Pfam" id="PF01124">
    <property type="entry name" value="MAPEG"/>
    <property type="match status" value="1"/>
</dbReference>
<dbReference type="InterPro" id="IPR023352">
    <property type="entry name" value="MAPEG-like_dom_sf"/>
</dbReference>
<dbReference type="Gene3D" id="1.20.120.550">
    <property type="entry name" value="Membrane associated eicosanoid/glutathione metabolism-like domain"/>
    <property type="match status" value="1"/>
</dbReference>
<comment type="subcellular location">
    <subcellularLocation>
        <location evidence="1">Membrane</location>
        <topology evidence="1">Multi-pass membrane protein</topology>
    </subcellularLocation>
</comment>
<organism evidence="6 7">
    <name type="scientific">Arenimonas metalli CF5-1</name>
    <dbReference type="NCBI Taxonomy" id="1384056"/>
    <lineage>
        <taxon>Bacteria</taxon>
        <taxon>Pseudomonadati</taxon>
        <taxon>Pseudomonadota</taxon>
        <taxon>Gammaproteobacteria</taxon>
        <taxon>Lysobacterales</taxon>
        <taxon>Lysobacteraceae</taxon>
        <taxon>Arenimonas</taxon>
    </lineage>
</organism>
<dbReference type="eggNOG" id="COG3788">
    <property type="taxonomic scope" value="Bacteria"/>
</dbReference>
<feature type="transmembrane region" description="Helical" evidence="5">
    <location>
        <begin position="6"/>
        <end position="24"/>
    </location>
</feature>
<dbReference type="OrthoDB" id="464934at2"/>
<dbReference type="GO" id="GO:0004602">
    <property type="term" value="F:glutathione peroxidase activity"/>
    <property type="evidence" value="ECO:0007669"/>
    <property type="project" value="TreeGrafter"/>
</dbReference>
<gene>
    <name evidence="6" type="ORF">N787_05600</name>
</gene>
<dbReference type="GO" id="GO:0016020">
    <property type="term" value="C:membrane"/>
    <property type="evidence" value="ECO:0007669"/>
    <property type="project" value="UniProtKB-SubCell"/>
</dbReference>
<accession>A0A091AQZ1</accession>
<dbReference type="EMBL" id="AVCK01000064">
    <property type="protein sequence ID" value="KFN41547.1"/>
    <property type="molecule type" value="Genomic_DNA"/>
</dbReference>
<dbReference type="GO" id="GO:0004364">
    <property type="term" value="F:glutathione transferase activity"/>
    <property type="evidence" value="ECO:0007669"/>
    <property type="project" value="TreeGrafter"/>
</dbReference>
<evidence type="ECO:0000313" key="7">
    <source>
        <dbReference type="Proteomes" id="UP000029393"/>
    </source>
</evidence>
<dbReference type="PANTHER" id="PTHR10250">
    <property type="entry name" value="MICROSOMAL GLUTATHIONE S-TRANSFERASE"/>
    <property type="match status" value="1"/>
</dbReference>
<dbReference type="RefSeq" id="WP_034215308.1">
    <property type="nucleotide sequence ID" value="NZ_AVCK01000064.1"/>
</dbReference>
<comment type="caution">
    <text evidence="6">The sequence shown here is derived from an EMBL/GenBank/DDBJ whole genome shotgun (WGS) entry which is preliminary data.</text>
</comment>
<dbReference type="AlphaFoldDB" id="A0A091AQZ1"/>
<evidence type="ECO:0000313" key="6">
    <source>
        <dbReference type="EMBL" id="KFN41547.1"/>
    </source>
</evidence>
<dbReference type="STRING" id="1384056.N787_05600"/>
<proteinExistence type="predicted"/>
<dbReference type="InterPro" id="IPR050997">
    <property type="entry name" value="MAPEG"/>
</dbReference>
<reference evidence="6 7" key="1">
    <citation type="submission" date="2013-09" db="EMBL/GenBank/DDBJ databases">
        <title>Genome sequencing of Arenimonas metalli.</title>
        <authorList>
            <person name="Chen F."/>
            <person name="Wang G."/>
        </authorList>
    </citation>
    <scope>NUCLEOTIDE SEQUENCE [LARGE SCALE GENOMIC DNA]</scope>
    <source>
        <strain evidence="6 7">CF5-1</strain>
    </source>
</reference>
<dbReference type="GO" id="GO:0006691">
    <property type="term" value="P:leukotriene metabolic process"/>
    <property type="evidence" value="ECO:0007669"/>
    <property type="project" value="UniProtKB-ARBA"/>
</dbReference>
<keyword evidence="7" id="KW-1185">Reference proteome</keyword>
<dbReference type="Proteomes" id="UP000029393">
    <property type="component" value="Unassembled WGS sequence"/>
</dbReference>
<dbReference type="PATRIC" id="fig|1384056.3.peg.2634"/>
<feature type="transmembrane region" description="Helical" evidence="5">
    <location>
        <begin position="109"/>
        <end position="130"/>
    </location>
</feature>
<evidence type="ECO:0000256" key="4">
    <source>
        <dbReference type="ARBA" id="ARBA00023136"/>
    </source>
</evidence>
<keyword evidence="3 5" id="KW-1133">Transmembrane helix</keyword>
<protein>
    <recommendedName>
        <fullName evidence="8">MAPEG family protein</fullName>
    </recommendedName>
</protein>
<dbReference type="PANTHER" id="PTHR10250:SF15">
    <property type="entry name" value="MICROSOMAL GLUTATHIONE S-TRANSFERASE-RELATED"/>
    <property type="match status" value="1"/>
</dbReference>
<keyword evidence="2 5" id="KW-0812">Transmembrane</keyword>
<feature type="transmembrane region" description="Helical" evidence="5">
    <location>
        <begin position="77"/>
        <end position="97"/>
    </location>
</feature>
<dbReference type="InterPro" id="IPR001129">
    <property type="entry name" value="Membr-assoc_MAPEG"/>
</dbReference>
<evidence type="ECO:0008006" key="8">
    <source>
        <dbReference type="Google" id="ProtNLM"/>
    </source>
</evidence>
<evidence type="ECO:0000256" key="3">
    <source>
        <dbReference type="ARBA" id="ARBA00022989"/>
    </source>
</evidence>
<name>A0A091AQZ1_9GAMM</name>